<dbReference type="InterPro" id="IPR047152">
    <property type="entry name" value="Caudal_homeobox"/>
</dbReference>
<reference evidence="10" key="2">
    <citation type="submission" date="2000-12" db="EMBL/GenBank/DDBJ databases">
        <authorList>
            <person name="Salo E."/>
        </authorList>
    </citation>
    <scope>NUCLEOTIDE SEQUENCE</scope>
</reference>
<dbReference type="AlphaFoldDB" id="Q9GP48"/>
<organism evidence="10">
    <name type="scientific">Discocelis tigrina</name>
    <dbReference type="NCBI Taxonomy" id="52060"/>
    <lineage>
        <taxon>Eukaryota</taxon>
        <taxon>Metazoa</taxon>
        <taxon>Spiralia</taxon>
        <taxon>Lophotrochozoa</taxon>
        <taxon>Platyhelminthes</taxon>
        <taxon>Rhabditophora</taxon>
        <taxon>Polycladida</taxon>
        <taxon>Acotylea</taxon>
        <taxon>Cryptoceloidea</taxon>
        <taxon>Discocelidae</taxon>
        <taxon>Discocelis</taxon>
    </lineage>
</organism>
<dbReference type="Pfam" id="PF00046">
    <property type="entry name" value="Homeodomain"/>
    <property type="match status" value="1"/>
</dbReference>
<name>Q9GP48_9PLAT</name>
<evidence type="ECO:0000256" key="7">
    <source>
        <dbReference type="RuleBase" id="RU000682"/>
    </source>
</evidence>
<accession>Q9GP48</accession>
<evidence type="ECO:0000256" key="1">
    <source>
        <dbReference type="ARBA" id="ARBA00004123"/>
    </source>
</evidence>
<dbReference type="InterPro" id="IPR001356">
    <property type="entry name" value="HD"/>
</dbReference>
<dbReference type="GO" id="GO:0005634">
    <property type="term" value="C:nucleus"/>
    <property type="evidence" value="ECO:0007669"/>
    <property type="project" value="UniProtKB-SubCell"/>
</dbReference>
<feature type="region of interest" description="Disordered" evidence="8">
    <location>
        <begin position="104"/>
        <end position="157"/>
    </location>
</feature>
<dbReference type="GO" id="GO:0000977">
    <property type="term" value="F:RNA polymerase II transcription regulatory region sequence-specific DNA binding"/>
    <property type="evidence" value="ECO:0007669"/>
    <property type="project" value="TreeGrafter"/>
</dbReference>
<dbReference type="GO" id="GO:0009948">
    <property type="term" value="P:anterior/posterior axis specification"/>
    <property type="evidence" value="ECO:0007669"/>
    <property type="project" value="TreeGrafter"/>
</dbReference>
<dbReference type="InterPro" id="IPR009057">
    <property type="entry name" value="Homeodomain-like_sf"/>
</dbReference>
<feature type="compositionally biased region" description="Polar residues" evidence="8">
    <location>
        <begin position="113"/>
        <end position="122"/>
    </location>
</feature>
<feature type="compositionally biased region" description="Polar residues" evidence="8">
    <location>
        <begin position="135"/>
        <end position="147"/>
    </location>
</feature>
<dbReference type="PROSITE" id="PS00027">
    <property type="entry name" value="HOMEOBOX_1"/>
    <property type="match status" value="1"/>
</dbReference>
<comment type="subcellular location">
    <subcellularLocation>
        <location evidence="1 6 7">Nucleus</location>
    </subcellularLocation>
</comment>
<dbReference type="PROSITE" id="PS50071">
    <property type="entry name" value="HOMEOBOX_2"/>
    <property type="match status" value="1"/>
</dbReference>
<proteinExistence type="evidence at transcript level"/>
<protein>
    <submittedName>
        <fullName evidence="10">Caudal protein</fullName>
    </submittedName>
</protein>
<dbReference type="PANTHER" id="PTHR24332:SF9">
    <property type="entry name" value="HOMEOTIC PROTEIN CAUDAL"/>
    <property type="match status" value="1"/>
</dbReference>
<feature type="DNA-binding region" description="Homeobox" evidence="6">
    <location>
        <begin position="162"/>
        <end position="221"/>
    </location>
</feature>
<dbReference type="InterPro" id="IPR020479">
    <property type="entry name" value="HD_metazoa"/>
</dbReference>
<dbReference type="GO" id="GO:0009887">
    <property type="term" value="P:animal organ morphogenesis"/>
    <property type="evidence" value="ECO:0007669"/>
    <property type="project" value="TreeGrafter"/>
</dbReference>
<evidence type="ECO:0000256" key="3">
    <source>
        <dbReference type="ARBA" id="ARBA00023125"/>
    </source>
</evidence>
<sequence>GSVASPHAGAWSVTSPPVSTWNASATPVGSWDVISRPETSWTSRIAPNDETWNSPTSSPSWKVNSPSKAAWKIGSPSEASWKVNYPSTTSWTVNSPSTTFWNASPPPAPSWKGPTTTAWKNISSSSSSPPPCTAGQASLSARSSAPSEKSVRPSKNQRIRTCDKYRQVYTEQQKLELEKEFLTQKYVNARRKSEMARALQLTERQVKIWFQNRRAKERKLFKRSHLSQTDFLPSPQGHLIT</sequence>
<dbReference type="PANTHER" id="PTHR24332">
    <property type="entry name" value="HOMEOBOX PROTEIN CDX"/>
    <property type="match status" value="1"/>
</dbReference>
<dbReference type="EMBL" id="AJ300663">
    <property type="protein sequence ID" value="CAC19385.1"/>
    <property type="molecule type" value="mRNA"/>
</dbReference>
<feature type="domain" description="Homeobox" evidence="9">
    <location>
        <begin position="160"/>
        <end position="220"/>
    </location>
</feature>
<evidence type="ECO:0000256" key="5">
    <source>
        <dbReference type="ARBA" id="ARBA00023242"/>
    </source>
</evidence>
<dbReference type="GO" id="GO:0030154">
    <property type="term" value="P:cell differentiation"/>
    <property type="evidence" value="ECO:0007669"/>
    <property type="project" value="TreeGrafter"/>
</dbReference>
<evidence type="ECO:0000256" key="4">
    <source>
        <dbReference type="ARBA" id="ARBA00023155"/>
    </source>
</evidence>
<evidence type="ECO:0000313" key="10">
    <source>
        <dbReference type="EMBL" id="CAC19385.1"/>
    </source>
</evidence>
<dbReference type="InterPro" id="IPR017970">
    <property type="entry name" value="Homeobox_CS"/>
</dbReference>
<feature type="region of interest" description="Disordered" evidence="8">
    <location>
        <begin position="1"/>
        <end position="26"/>
    </location>
</feature>
<evidence type="ECO:0000256" key="2">
    <source>
        <dbReference type="ARBA" id="ARBA00010341"/>
    </source>
</evidence>
<keyword evidence="4 6" id="KW-0371">Homeobox</keyword>
<dbReference type="Gene3D" id="1.10.10.60">
    <property type="entry name" value="Homeodomain-like"/>
    <property type="match status" value="1"/>
</dbReference>
<reference evidence="10" key="1">
    <citation type="thesis" date="2000" institute="Department of Genetics. Faculty of Biology" country="University of Barcelona, Barcelona, Spain">
        <authorList>
            <person name="Tauler-Vaillet J."/>
        </authorList>
    </citation>
    <scope>NUCLEOTIDE SEQUENCE</scope>
</reference>
<dbReference type="CDD" id="cd00086">
    <property type="entry name" value="homeodomain"/>
    <property type="match status" value="1"/>
</dbReference>
<dbReference type="SMART" id="SM00389">
    <property type="entry name" value="HOX"/>
    <property type="match status" value="1"/>
</dbReference>
<feature type="compositionally biased region" description="Polar residues" evidence="8">
    <location>
        <begin position="42"/>
        <end position="67"/>
    </location>
</feature>
<evidence type="ECO:0000256" key="6">
    <source>
        <dbReference type="PROSITE-ProRule" id="PRU00108"/>
    </source>
</evidence>
<evidence type="ECO:0000256" key="8">
    <source>
        <dbReference type="SAM" id="MobiDB-lite"/>
    </source>
</evidence>
<evidence type="ECO:0000259" key="9">
    <source>
        <dbReference type="PROSITE" id="PS50071"/>
    </source>
</evidence>
<dbReference type="PRINTS" id="PR00024">
    <property type="entry name" value="HOMEOBOX"/>
</dbReference>
<feature type="non-terminal residue" evidence="10">
    <location>
        <position position="1"/>
    </location>
</feature>
<keyword evidence="5 6" id="KW-0539">Nucleus</keyword>
<dbReference type="GO" id="GO:0000981">
    <property type="term" value="F:DNA-binding transcription factor activity, RNA polymerase II-specific"/>
    <property type="evidence" value="ECO:0007669"/>
    <property type="project" value="InterPro"/>
</dbReference>
<gene>
    <name evidence="10" type="primary">Cdx</name>
</gene>
<dbReference type="SUPFAM" id="SSF46689">
    <property type="entry name" value="Homeodomain-like"/>
    <property type="match status" value="1"/>
</dbReference>
<keyword evidence="3 6" id="KW-0238">DNA-binding</keyword>
<comment type="similarity">
    <text evidence="2">Belongs to the Caudal homeobox family.</text>
</comment>
<feature type="region of interest" description="Disordered" evidence="8">
    <location>
        <begin position="42"/>
        <end position="68"/>
    </location>
</feature>
<feature type="compositionally biased region" description="Polar residues" evidence="8">
    <location>
        <begin position="12"/>
        <end position="26"/>
    </location>
</feature>